<protein>
    <submittedName>
        <fullName evidence="1">Unannotated protein</fullName>
    </submittedName>
</protein>
<accession>A0A6J6ZF82</accession>
<dbReference type="EMBL" id="CAFABD010000031">
    <property type="protein sequence ID" value="CAB4820451.1"/>
    <property type="molecule type" value="Genomic_DNA"/>
</dbReference>
<organism evidence="1">
    <name type="scientific">freshwater metagenome</name>
    <dbReference type="NCBI Taxonomy" id="449393"/>
    <lineage>
        <taxon>unclassified sequences</taxon>
        <taxon>metagenomes</taxon>
        <taxon>ecological metagenomes</taxon>
    </lineage>
</organism>
<sequence length="121" mass="12673">MRKSLSAPVSACMTWSMYNFCHPRSGEANACVVAAFGVRFASSSSEISILSVRAATSRTIMSPVCTTASGPPAAASGATWRTTVPYAVPLIRPSQIRTISRTPFSNNFFGSGMFATSGIPG</sequence>
<dbReference type="AlphaFoldDB" id="A0A6J6ZF82"/>
<proteinExistence type="predicted"/>
<name>A0A6J6ZF82_9ZZZZ</name>
<reference evidence="1" key="1">
    <citation type="submission" date="2020-05" db="EMBL/GenBank/DDBJ databases">
        <authorList>
            <person name="Chiriac C."/>
            <person name="Salcher M."/>
            <person name="Ghai R."/>
            <person name="Kavagutti S V."/>
        </authorList>
    </citation>
    <scope>NUCLEOTIDE SEQUENCE</scope>
</reference>
<gene>
    <name evidence="1" type="ORF">UFOPK3166_00323</name>
</gene>
<evidence type="ECO:0000313" key="1">
    <source>
        <dbReference type="EMBL" id="CAB4820451.1"/>
    </source>
</evidence>